<dbReference type="PANTHER" id="PTHR41523">
    <property type="entry name" value="TWO-COMPONENT SYSTEM SENSOR PROTEIN"/>
    <property type="match status" value="1"/>
</dbReference>
<keyword evidence="11" id="KW-0418">Kinase</keyword>
<dbReference type="SMART" id="SM00911">
    <property type="entry name" value="HWE_HK"/>
    <property type="match status" value="1"/>
</dbReference>
<dbReference type="OrthoDB" id="341208at2"/>
<keyword evidence="9" id="KW-0677">Repeat</keyword>
<dbReference type="Proteomes" id="UP000249842">
    <property type="component" value="Unassembled WGS sequence"/>
</dbReference>
<keyword evidence="6" id="KW-0285">Flavoprotein</keyword>
<dbReference type="InterPro" id="IPR000014">
    <property type="entry name" value="PAS"/>
</dbReference>
<dbReference type="SMART" id="SM00091">
    <property type="entry name" value="PAS"/>
    <property type="match status" value="1"/>
</dbReference>
<proteinExistence type="predicted"/>
<organism evidence="18 19">
    <name type="scientific">Phenylobacterium hankyongense</name>
    <dbReference type="NCBI Taxonomy" id="1813876"/>
    <lineage>
        <taxon>Bacteria</taxon>
        <taxon>Pseudomonadati</taxon>
        <taxon>Pseudomonadota</taxon>
        <taxon>Alphaproteobacteria</taxon>
        <taxon>Caulobacterales</taxon>
        <taxon>Caulobacteraceae</taxon>
        <taxon>Phenylobacterium</taxon>
    </lineage>
</organism>
<dbReference type="EMBL" id="QFYP01000001">
    <property type="protein sequence ID" value="RAK59002.1"/>
    <property type="molecule type" value="Genomic_DNA"/>
</dbReference>
<sequence>MRPVAKARRGQISCCLSAPGAPDCASRAEPFEDRVDDKIDIGAEGKPSFRSMADATNLGMAYQIVVPPDGGERRFSFVGQRCLALNGVSAEAVMADPSLLYEMILPEHRQAFAAAEAKAITEQQPFDAEIAMRRADGEVRWHRIASLPSRLPDGSTLWDGLQIDITERRQMAAELEEQRRRLEMAVETTGLGLWEWDLRADTLVWSERQKAMFGLPADAEPTMERYLALVHPDDVERVRLAYRIASAASGEADFAVEHRVVTPTGDPRWILAHGRVSHDEEGVRLVLGTSLDVTQRRTAEERRKLLMGELAHRAKNGMQVMMAMVHQAARSSGTVAEFEQVLTARMHAMATSQDLVTAAGGGAVQLSQLLSQVLEAFDLGRFDIDPAVDELTVTSETAIGLALLSHELGTNAVKYGALSIASGRVAIARREAAEGVAVIEWRESGGPEVRPSNRRGFGSRLLEAVLRDRGGKVEPSFAPEGFSAVVEFRAADPAGPTLI</sequence>
<dbReference type="PROSITE" id="PS50113">
    <property type="entry name" value="PAC"/>
    <property type="match status" value="2"/>
</dbReference>
<gene>
    <name evidence="18" type="ORF">DJ021_03880</name>
</gene>
<dbReference type="Gene3D" id="2.10.70.100">
    <property type="match status" value="1"/>
</dbReference>
<dbReference type="GO" id="GO:0005524">
    <property type="term" value="F:ATP binding"/>
    <property type="evidence" value="ECO:0007669"/>
    <property type="project" value="UniProtKB-KW"/>
</dbReference>
<dbReference type="CDD" id="cd00130">
    <property type="entry name" value="PAS"/>
    <property type="match status" value="2"/>
</dbReference>
<dbReference type="InterPro" id="IPR013655">
    <property type="entry name" value="PAS_fold_3"/>
</dbReference>
<evidence type="ECO:0000259" key="16">
    <source>
        <dbReference type="PROSITE" id="PS50112"/>
    </source>
</evidence>
<feature type="domain" description="PAC" evidence="17">
    <location>
        <begin position="254"/>
        <end position="305"/>
    </location>
</feature>
<dbReference type="SMART" id="SM00086">
    <property type="entry name" value="PAC"/>
    <property type="match status" value="2"/>
</dbReference>
<keyword evidence="5" id="KW-0716">Sensory transduction</keyword>
<evidence type="ECO:0000256" key="12">
    <source>
        <dbReference type="ARBA" id="ARBA00022840"/>
    </source>
</evidence>
<dbReference type="InterPro" id="IPR001610">
    <property type="entry name" value="PAC"/>
</dbReference>
<evidence type="ECO:0000256" key="15">
    <source>
        <dbReference type="ARBA" id="ARBA00023170"/>
    </source>
</evidence>
<evidence type="ECO:0000313" key="19">
    <source>
        <dbReference type="Proteomes" id="UP000249842"/>
    </source>
</evidence>
<dbReference type="GO" id="GO:0009881">
    <property type="term" value="F:photoreceptor activity"/>
    <property type="evidence" value="ECO:0007669"/>
    <property type="project" value="UniProtKB-KW"/>
</dbReference>
<dbReference type="PROSITE" id="PS50112">
    <property type="entry name" value="PAS"/>
    <property type="match status" value="1"/>
</dbReference>
<reference evidence="19" key="1">
    <citation type="submission" date="2018-05" db="EMBL/GenBank/DDBJ databases">
        <authorList>
            <person name="Li X."/>
        </authorList>
    </citation>
    <scope>NUCLEOTIDE SEQUENCE [LARGE SCALE GENOMIC DNA]</scope>
    <source>
        <strain evidence="19">HKS-05</strain>
    </source>
</reference>
<dbReference type="EC" id="2.7.13.3" evidence="2"/>
<dbReference type="PANTHER" id="PTHR41523:SF8">
    <property type="entry name" value="ETHYLENE RESPONSE SENSOR PROTEIN"/>
    <property type="match status" value="1"/>
</dbReference>
<evidence type="ECO:0000256" key="11">
    <source>
        <dbReference type="ARBA" id="ARBA00022777"/>
    </source>
</evidence>
<keyword evidence="4" id="KW-0597">Phosphoprotein</keyword>
<keyword evidence="14" id="KW-0843">Virulence</keyword>
<dbReference type="NCBIfam" id="TIGR00229">
    <property type="entry name" value="sensory_box"/>
    <property type="match status" value="1"/>
</dbReference>
<keyword evidence="13" id="KW-0157">Chromophore</keyword>
<name>A0A328AV55_9CAUL</name>
<evidence type="ECO:0000256" key="6">
    <source>
        <dbReference type="ARBA" id="ARBA00022630"/>
    </source>
</evidence>
<keyword evidence="15" id="KW-0675">Receptor</keyword>
<dbReference type="Gene3D" id="3.30.450.20">
    <property type="entry name" value="PAS domain"/>
    <property type="match status" value="2"/>
</dbReference>
<dbReference type="InterPro" id="IPR011102">
    <property type="entry name" value="Sig_transdc_His_kinase_HWE"/>
</dbReference>
<evidence type="ECO:0000256" key="4">
    <source>
        <dbReference type="ARBA" id="ARBA00022553"/>
    </source>
</evidence>
<dbReference type="SUPFAM" id="SSF55785">
    <property type="entry name" value="PYP-like sensor domain (PAS domain)"/>
    <property type="match status" value="2"/>
</dbReference>
<dbReference type="GO" id="GO:0004673">
    <property type="term" value="F:protein histidine kinase activity"/>
    <property type="evidence" value="ECO:0007669"/>
    <property type="project" value="UniProtKB-EC"/>
</dbReference>
<evidence type="ECO:0000313" key="18">
    <source>
        <dbReference type="EMBL" id="RAK59002.1"/>
    </source>
</evidence>
<dbReference type="Pfam" id="PF08447">
    <property type="entry name" value="PAS_3"/>
    <property type="match status" value="2"/>
</dbReference>
<keyword evidence="10" id="KW-0547">Nucleotide-binding</keyword>
<dbReference type="InterPro" id="IPR036890">
    <property type="entry name" value="HATPase_C_sf"/>
</dbReference>
<evidence type="ECO:0000256" key="9">
    <source>
        <dbReference type="ARBA" id="ARBA00022737"/>
    </source>
</evidence>
<evidence type="ECO:0000256" key="7">
    <source>
        <dbReference type="ARBA" id="ARBA00022643"/>
    </source>
</evidence>
<dbReference type="Gene3D" id="3.30.565.10">
    <property type="entry name" value="Histidine kinase-like ATPase, C-terminal domain"/>
    <property type="match status" value="1"/>
</dbReference>
<accession>A0A328AV55</accession>
<evidence type="ECO:0000256" key="13">
    <source>
        <dbReference type="ARBA" id="ARBA00022991"/>
    </source>
</evidence>
<evidence type="ECO:0000256" key="8">
    <source>
        <dbReference type="ARBA" id="ARBA00022679"/>
    </source>
</evidence>
<protein>
    <recommendedName>
        <fullName evidence="2">histidine kinase</fullName>
        <ecNumber evidence="2">2.7.13.3</ecNumber>
    </recommendedName>
</protein>
<dbReference type="InterPro" id="IPR000700">
    <property type="entry name" value="PAS-assoc_C"/>
</dbReference>
<evidence type="ECO:0000256" key="5">
    <source>
        <dbReference type="ARBA" id="ARBA00022606"/>
    </source>
</evidence>
<keyword evidence="8" id="KW-0808">Transferase</keyword>
<evidence type="ECO:0000256" key="10">
    <source>
        <dbReference type="ARBA" id="ARBA00022741"/>
    </source>
</evidence>
<keyword evidence="3" id="KW-0600">Photoreceptor protein</keyword>
<keyword evidence="19" id="KW-1185">Reference proteome</keyword>
<evidence type="ECO:0000256" key="1">
    <source>
        <dbReference type="ARBA" id="ARBA00000085"/>
    </source>
</evidence>
<evidence type="ECO:0000256" key="2">
    <source>
        <dbReference type="ARBA" id="ARBA00012438"/>
    </source>
</evidence>
<dbReference type="InterPro" id="IPR035965">
    <property type="entry name" value="PAS-like_dom_sf"/>
</dbReference>
<evidence type="ECO:0000259" key="17">
    <source>
        <dbReference type="PROSITE" id="PS50113"/>
    </source>
</evidence>
<dbReference type="AlphaFoldDB" id="A0A328AV55"/>
<keyword evidence="7" id="KW-0288">FMN</keyword>
<evidence type="ECO:0000256" key="14">
    <source>
        <dbReference type="ARBA" id="ARBA00023026"/>
    </source>
</evidence>
<feature type="domain" description="PAS" evidence="16">
    <location>
        <begin position="178"/>
        <end position="251"/>
    </location>
</feature>
<keyword evidence="12" id="KW-0067">ATP-binding</keyword>
<evidence type="ECO:0000256" key="3">
    <source>
        <dbReference type="ARBA" id="ARBA00022543"/>
    </source>
</evidence>
<dbReference type="Pfam" id="PF07536">
    <property type="entry name" value="HWE_HK"/>
    <property type="match status" value="1"/>
</dbReference>
<comment type="catalytic activity">
    <reaction evidence="1">
        <text>ATP + protein L-histidine = ADP + protein N-phospho-L-histidine.</text>
        <dbReference type="EC" id="2.7.13.3"/>
    </reaction>
</comment>
<comment type="caution">
    <text evidence="18">The sequence shown here is derived from an EMBL/GenBank/DDBJ whole genome shotgun (WGS) entry which is preliminary data.</text>
</comment>
<feature type="domain" description="PAC" evidence="17">
    <location>
        <begin position="126"/>
        <end position="177"/>
    </location>
</feature>